<dbReference type="GO" id="GO:0008360">
    <property type="term" value="P:regulation of cell shape"/>
    <property type="evidence" value="ECO:0007669"/>
    <property type="project" value="UniProtKB-KW"/>
</dbReference>
<dbReference type="Pfam" id="PF01225">
    <property type="entry name" value="Mur_ligase"/>
    <property type="match status" value="1"/>
</dbReference>
<reference evidence="12" key="1">
    <citation type="journal article" date="2020" name="mSystems">
        <title>Genome- and Community-Level Interaction Insights into Carbon Utilization and Element Cycling Functions of Hydrothermarchaeota in Hydrothermal Sediment.</title>
        <authorList>
            <person name="Zhou Z."/>
            <person name="Liu Y."/>
            <person name="Xu W."/>
            <person name="Pan J."/>
            <person name="Luo Z.H."/>
            <person name="Li M."/>
        </authorList>
    </citation>
    <scope>NUCLEOTIDE SEQUENCE [LARGE SCALE GENOMIC DNA]</scope>
    <source>
        <strain evidence="12">HyVt-483</strain>
    </source>
</reference>
<evidence type="ECO:0000256" key="4">
    <source>
        <dbReference type="ARBA" id="ARBA00022840"/>
    </source>
</evidence>
<dbReference type="SUPFAM" id="SSF53244">
    <property type="entry name" value="MurD-like peptide ligases, peptide-binding domain"/>
    <property type="match status" value="1"/>
</dbReference>
<dbReference type="GO" id="GO:0009252">
    <property type="term" value="P:peptidoglycan biosynthetic process"/>
    <property type="evidence" value="ECO:0007669"/>
    <property type="project" value="UniProtKB-KW"/>
</dbReference>
<name>A0A7C3GRZ6_9BACT</name>
<evidence type="ECO:0000259" key="10">
    <source>
        <dbReference type="Pfam" id="PF02875"/>
    </source>
</evidence>
<keyword evidence="6" id="KW-0573">Peptidoglycan synthesis</keyword>
<accession>A0A7C3GRZ6</accession>
<dbReference type="Gene3D" id="3.90.190.20">
    <property type="entry name" value="Mur ligase, C-terminal domain"/>
    <property type="match status" value="1"/>
</dbReference>
<protein>
    <submittedName>
        <fullName evidence="12">UDP-N-acetylmuramate:L-alanyl-gamma-D-glutamyl-meso-diaminopimelate ligase</fullName>
    </submittedName>
</protein>
<dbReference type="InterPro" id="IPR036615">
    <property type="entry name" value="Mur_ligase_C_dom_sf"/>
</dbReference>
<dbReference type="Proteomes" id="UP000886043">
    <property type="component" value="Unassembled WGS sequence"/>
</dbReference>
<evidence type="ECO:0000256" key="7">
    <source>
        <dbReference type="ARBA" id="ARBA00023306"/>
    </source>
</evidence>
<dbReference type="AlphaFoldDB" id="A0A7C3GRZ6"/>
<sequence>MRGRTVHLLGIGGIGMAALAGLLKARGFRVSGSEAAPPYSPAREVLTSLGLEPLIGFDPENLSRLRPEAVVVGNAIRADNPEARAAQKAGLPLYSLPSALEEWILPGKRSLVVAGTHGKTTTTALLSWVLEVLGADPAFLVGGLLRDRGLNFRWGKGPFVVLEGDEYDSAFFDKTPKFWHYRPEAAILTSVEYDHADIYPEVEDLFTAFERFVSLIPPEGLLVFCADDPGARRVAEKSPARLIPYGRSPEALYRLKGLEFSPRGTRMKTRTPEGEEEFLLPLFGEHNALNALAVLALLRELGFSLGAVSRVLSAFPGVSRRQEVLYRGRVLVVDDFAHHPTAVRVTLSALREALSPRRILLCFEPRTNTSKRRVFFHSYAESLSLADRVWIKQPPGLTRIPPGERMDLPALGWEISRRGVRAEVVEEIPAERVASEAAPGDLVVFMSSASFGSVYNRLIRRLQDRGL</sequence>
<feature type="domain" description="Mur ligase C-terminal" evidence="10">
    <location>
        <begin position="320"/>
        <end position="448"/>
    </location>
</feature>
<dbReference type="PANTHER" id="PTHR43445">
    <property type="entry name" value="UDP-N-ACETYLMURAMATE--L-ALANINE LIGASE-RELATED"/>
    <property type="match status" value="1"/>
</dbReference>
<dbReference type="InterPro" id="IPR004101">
    <property type="entry name" value="Mur_ligase_C"/>
</dbReference>
<feature type="domain" description="Mur ligase central" evidence="11">
    <location>
        <begin position="113"/>
        <end position="297"/>
    </location>
</feature>
<dbReference type="Pfam" id="PF08245">
    <property type="entry name" value="Mur_ligase_M"/>
    <property type="match status" value="1"/>
</dbReference>
<evidence type="ECO:0000259" key="9">
    <source>
        <dbReference type="Pfam" id="PF01225"/>
    </source>
</evidence>
<keyword evidence="1 12" id="KW-0436">Ligase</keyword>
<dbReference type="SUPFAM" id="SSF53623">
    <property type="entry name" value="MurD-like peptide ligases, catalytic domain"/>
    <property type="match status" value="1"/>
</dbReference>
<keyword evidence="8" id="KW-0961">Cell wall biogenesis/degradation</keyword>
<dbReference type="GO" id="GO:0051301">
    <property type="term" value="P:cell division"/>
    <property type="evidence" value="ECO:0007669"/>
    <property type="project" value="UniProtKB-KW"/>
</dbReference>
<keyword evidence="3" id="KW-0547">Nucleotide-binding</keyword>
<dbReference type="PANTHER" id="PTHR43445:SF5">
    <property type="entry name" value="UDP-N-ACETYLMURAMATE--L-ALANYL-GAMMA-D-GLUTAMYL-MESO-2,6-DIAMINOHEPTANDIOATE LIGASE"/>
    <property type="match status" value="1"/>
</dbReference>
<dbReference type="SUPFAM" id="SSF51984">
    <property type="entry name" value="MurCD N-terminal domain"/>
    <property type="match status" value="1"/>
</dbReference>
<dbReference type="InterPro" id="IPR050061">
    <property type="entry name" value="MurCDEF_pg_biosynth"/>
</dbReference>
<dbReference type="GO" id="GO:0071555">
    <property type="term" value="P:cell wall organization"/>
    <property type="evidence" value="ECO:0007669"/>
    <property type="project" value="UniProtKB-KW"/>
</dbReference>
<dbReference type="InterPro" id="IPR000713">
    <property type="entry name" value="Mur_ligase_N"/>
</dbReference>
<gene>
    <name evidence="12" type="ORF">ENJ40_01720</name>
</gene>
<dbReference type="EMBL" id="DRMH01000017">
    <property type="protein sequence ID" value="HFC97162.1"/>
    <property type="molecule type" value="Genomic_DNA"/>
</dbReference>
<organism evidence="12">
    <name type="scientific">Thermosulfurimonas dismutans</name>
    <dbReference type="NCBI Taxonomy" id="999894"/>
    <lineage>
        <taxon>Bacteria</taxon>
        <taxon>Pseudomonadati</taxon>
        <taxon>Thermodesulfobacteriota</taxon>
        <taxon>Thermodesulfobacteria</taxon>
        <taxon>Thermodesulfobacteriales</taxon>
        <taxon>Thermodesulfobacteriaceae</taxon>
        <taxon>Thermosulfurimonas</taxon>
    </lineage>
</organism>
<evidence type="ECO:0000256" key="8">
    <source>
        <dbReference type="ARBA" id="ARBA00023316"/>
    </source>
</evidence>
<dbReference type="GO" id="GO:0005524">
    <property type="term" value="F:ATP binding"/>
    <property type="evidence" value="ECO:0007669"/>
    <property type="project" value="UniProtKB-KW"/>
</dbReference>
<dbReference type="InterPro" id="IPR013221">
    <property type="entry name" value="Mur_ligase_cen"/>
</dbReference>
<dbReference type="InterPro" id="IPR036565">
    <property type="entry name" value="Mur-like_cat_sf"/>
</dbReference>
<keyword evidence="5" id="KW-0133">Cell shape</keyword>
<keyword evidence="7" id="KW-0131">Cell cycle</keyword>
<keyword evidence="4" id="KW-0067">ATP-binding</keyword>
<dbReference type="Pfam" id="PF02875">
    <property type="entry name" value="Mur_ligase_C"/>
    <property type="match status" value="1"/>
</dbReference>
<dbReference type="Gene3D" id="3.40.1190.10">
    <property type="entry name" value="Mur-like, catalytic domain"/>
    <property type="match status" value="1"/>
</dbReference>
<keyword evidence="2" id="KW-0132">Cell division</keyword>
<dbReference type="Gene3D" id="3.40.50.720">
    <property type="entry name" value="NAD(P)-binding Rossmann-like Domain"/>
    <property type="match status" value="1"/>
</dbReference>
<evidence type="ECO:0000256" key="6">
    <source>
        <dbReference type="ARBA" id="ARBA00022984"/>
    </source>
</evidence>
<evidence type="ECO:0000313" key="12">
    <source>
        <dbReference type="EMBL" id="HFC97162.1"/>
    </source>
</evidence>
<feature type="domain" description="Mur ligase N-terminal catalytic" evidence="9">
    <location>
        <begin position="5"/>
        <end position="103"/>
    </location>
</feature>
<evidence type="ECO:0000256" key="1">
    <source>
        <dbReference type="ARBA" id="ARBA00022598"/>
    </source>
</evidence>
<comment type="caution">
    <text evidence="12">The sequence shown here is derived from an EMBL/GenBank/DDBJ whole genome shotgun (WGS) entry which is preliminary data.</text>
</comment>
<evidence type="ECO:0000256" key="2">
    <source>
        <dbReference type="ARBA" id="ARBA00022618"/>
    </source>
</evidence>
<evidence type="ECO:0000256" key="3">
    <source>
        <dbReference type="ARBA" id="ARBA00022741"/>
    </source>
</evidence>
<evidence type="ECO:0000259" key="11">
    <source>
        <dbReference type="Pfam" id="PF08245"/>
    </source>
</evidence>
<dbReference type="GO" id="GO:0016881">
    <property type="term" value="F:acid-amino acid ligase activity"/>
    <property type="evidence" value="ECO:0007669"/>
    <property type="project" value="InterPro"/>
</dbReference>
<evidence type="ECO:0000256" key="5">
    <source>
        <dbReference type="ARBA" id="ARBA00022960"/>
    </source>
</evidence>
<proteinExistence type="predicted"/>